<reference evidence="1" key="1">
    <citation type="submission" date="2019-08" db="EMBL/GenBank/DDBJ databases">
        <authorList>
            <person name="Kucharzyk K."/>
            <person name="Murdoch R.W."/>
            <person name="Higgins S."/>
            <person name="Loffler F."/>
        </authorList>
    </citation>
    <scope>NUCLEOTIDE SEQUENCE</scope>
</reference>
<dbReference type="EMBL" id="VSSQ01101794">
    <property type="protein sequence ID" value="MPN43407.1"/>
    <property type="molecule type" value="Genomic_DNA"/>
</dbReference>
<dbReference type="AlphaFoldDB" id="A0A645HWN0"/>
<evidence type="ECO:0000313" key="1">
    <source>
        <dbReference type="EMBL" id="MPN43407.1"/>
    </source>
</evidence>
<accession>A0A645HWN0</accession>
<comment type="caution">
    <text evidence="1">The sequence shown here is derived from an EMBL/GenBank/DDBJ whole genome shotgun (WGS) entry which is preliminary data.</text>
</comment>
<protein>
    <submittedName>
        <fullName evidence="1">Uncharacterized protein</fullName>
    </submittedName>
</protein>
<sequence length="117" mass="13435">MMGHEAFDDDLSRRLETYPLGSIVRRFVIAVGAFQTLRFQISHVFKRRFRAHHKSHKGRIGRRHRVLHQAPFKAQPGYPDGLVLVIKVDIQGMEGGLRYAPGHIAHFSVFLLALHDK</sequence>
<proteinExistence type="predicted"/>
<name>A0A645HWN0_9ZZZZ</name>
<gene>
    <name evidence="1" type="ORF">SDC9_190966</name>
</gene>
<organism evidence="1">
    <name type="scientific">bioreactor metagenome</name>
    <dbReference type="NCBI Taxonomy" id="1076179"/>
    <lineage>
        <taxon>unclassified sequences</taxon>
        <taxon>metagenomes</taxon>
        <taxon>ecological metagenomes</taxon>
    </lineage>
</organism>